<comment type="subcellular location">
    <subcellularLocation>
        <location evidence="1">Membrane</location>
        <topology evidence="1">Multi-pass membrane protein</topology>
    </subcellularLocation>
</comment>
<gene>
    <name evidence="7" type="primary">LIN1_3</name>
    <name evidence="7" type="ORF">GWK47_009283</name>
</gene>
<evidence type="ECO:0000256" key="2">
    <source>
        <dbReference type="ARBA" id="ARBA00022692"/>
    </source>
</evidence>
<dbReference type="GO" id="GO:0016020">
    <property type="term" value="C:membrane"/>
    <property type="evidence" value="ECO:0007669"/>
    <property type="project" value="UniProtKB-SubCell"/>
</dbReference>
<evidence type="ECO:0000256" key="5">
    <source>
        <dbReference type="SAM" id="Phobius"/>
    </source>
</evidence>
<dbReference type="InterPro" id="IPR000477">
    <property type="entry name" value="RT_dom"/>
</dbReference>
<organism evidence="7 8">
    <name type="scientific">Chionoecetes opilio</name>
    <name type="common">Atlantic snow crab</name>
    <name type="synonym">Cancer opilio</name>
    <dbReference type="NCBI Taxonomy" id="41210"/>
    <lineage>
        <taxon>Eukaryota</taxon>
        <taxon>Metazoa</taxon>
        <taxon>Ecdysozoa</taxon>
        <taxon>Arthropoda</taxon>
        <taxon>Crustacea</taxon>
        <taxon>Multicrustacea</taxon>
        <taxon>Malacostraca</taxon>
        <taxon>Eumalacostraca</taxon>
        <taxon>Eucarida</taxon>
        <taxon>Decapoda</taxon>
        <taxon>Pleocyemata</taxon>
        <taxon>Brachyura</taxon>
        <taxon>Eubrachyura</taxon>
        <taxon>Majoidea</taxon>
        <taxon>Majidae</taxon>
        <taxon>Chionoecetes</taxon>
    </lineage>
</organism>
<evidence type="ECO:0000259" key="6">
    <source>
        <dbReference type="PROSITE" id="PS50878"/>
    </source>
</evidence>
<keyword evidence="3 5" id="KW-1133">Transmembrane helix</keyword>
<name>A0A8J4Y3J7_CHIOP</name>
<evidence type="ECO:0000313" key="8">
    <source>
        <dbReference type="Proteomes" id="UP000770661"/>
    </source>
</evidence>
<keyword evidence="4 5" id="KW-0472">Membrane</keyword>
<dbReference type="OrthoDB" id="6380667at2759"/>
<keyword evidence="2 5" id="KW-0812">Transmembrane</keyword>
<accession>A0A8J4Y3J7</accession>
<dbReference type="PROSITE" id="PS50878">
    <property type="entry name" value="RT_POL"/>
    <property type="match status" value="1"/>
</dbReference>
<dbReference type="PANTHER" id="PTHR47027:SF24">
    <property type="entry name" value="RIBONUCLEASE H"/>
    <property type="match status" value="1"/>
</dbReference>
<evidence type="ECO:0000256" key="1">
    <source>
        <dbReference type="ARBA" id="ARBA00004141"/>
    </source>
</evidence>
<keyword evidence="7" id="KW-0548">Nucleotidyltransferase</keyword>
<dbReference type="AlphaFoldDB" id="A0A8J4Y3J7"/>
<keyword evidence="7" id="KW-0695">RNA-directed DNA polymerase</keyword>
<protein>
    <submittedName>
        <fullName evidence="7">LINE-1 reverse transcriptase</fullName>
    </submittedName>
</protein>
<dbReference type="PANTHER" id="PTHR47027">
    <property type="entry name" value="REVERSE TRANSCRIPTASE DOMAIN-CONTAINING PROTEIN"/>
    <property type="match status" value="1"/>
</dbReference>
<dbReference type="Gene3D" id="3.30.70.270">
    <property type="match status" value="1"/>
</dbReference>
<dbReference type="GO" id="GO:0003964">
    <property type="term" value="F:RNA-directed DNA polymerase activity"/>
    <property type="evidence" value="ECO:0007669"/>
    <property type="project" value="UniProtKB-KW"/>
</dbReference>
<evidence type="ECO:0000256" key="4">
    <source>
        <dbReference type="ARBA" id="ARBA00023136"/>
    </source>
</evidence>
<dbReference type="Pfam" id="PF00078">
    <property type="entry name" value="RVT_1"/>
    <property type="match status" value="1"/>
</dbReference>
<dbReference type="InterPro" id="IPR043502">
    <property type="entry name" value="DNA/RNA_pol_sf"/>
</dbReference>
<dbReference type="Proteomes" id="UP000770661">
    <property type="component" value="Unassembled WGS sequence"/>
</dbReference>
<dbReference type="SUPFAM" id="SSF56672">
    <property type="entry name" value="DNA/RNA polymerases"/>
    <property type="match status" value="1"/>
</dbReference>
<keyword evidence="8" id="KW-1185">Reference proteome</keyword>
<dbReference type="InterPro" id="IPR043128">
    <property type="entry name" value="Rev_trsase/Diguanyl_cyclase"/>
</dbReference>
<dbReference type="InterPro" id="IPR006634">
    <property type="entry name" value="TLC-dom"/>
</dbReference>
<sequence>MNKVLVGCFVCGISGLAWMALFLLCNQCLSYFFRAKKWSISVHHTMNMSEAIVSSLQAVLSSVCGIVVVAACRHDVIKAVHPLASWYAWVAASYFIYDTIAMYKVHVASLTEVPKCLADRISSYLRRRTLLAIHHILVTVFLMPVLVYRSGVGDFFVGCFYCVELSGPFTNMRVVLSRLGFKTSRTLLRRDKERCVRSLAEDVEGHLNANDLRPAYRALKKLRSKSPSRASAIRTADGRLVSDMDGQMARWAEYFGQLFTVDPPTEQLHTTGLQAVDADPPIDETAPSLDEVREAVAKLKGGKAADVCNISAELLKAGGEAMIRGLHAVLTAVWQSGTIPPDWKRRLVVPIWKGKGDSQDCNNYRGITLLSVPGKVLAHLLLTRIRSHLVKHQRPQQSGFMPGKSTTDRILALRVLVERRREFRQGMLAAYVDLKKAFDSVHRESLWDLLRLRGIPARTIGLITGLYSGTESAVKCGAGVSSFFPVNTGVRQGCVLAPSLFNACMDWVLDKVVDQSDCGASVGNTKITDLVFADDVVIFAESLEVLVMALEALHEEAKPLGLEVSWLKTKVQVFGDLLDEAVQSVHACDEDIEILESFTYLGSAVHNDGGSRQEVLRRIGIAHGVMDSLSGSIWRCRYLCRRTKIRIFKSLVIPVLLYGCETWTLNSDLKRRINAFGNKCLRRIMGLYAMNGFLMIVTFALCRVAIFPYMYLAYGEQYGLDIIQVAKKIPIHCNLGSLLVLLPQIHWLRLMVVGAFKVSQGVTLTEADEKID</sequence>
<feature type="transmembrane region" description="Helical" evidence="5">
    <location>
        <begin position="51"/>
        <end position="72"/>
    </location>
</feature>
<dbReference type="CDD" id="cd01650">
    <property type="entry name" value="RT_nLTR_like"/>
    <property type="match status" value="1"/>
</dbReference>
<proteinExistence type="predicted"/>
<dbReference type="Pfam" id="PF03798">
    <property type="entry name" value="TRAM_LAG1_CLN8"/>
    <property type="match status" value="2"/>
</dbReference>
<evidence type="ECO:0000256" key="3">
    <source>
        <dbReference type="ARBA" id="ARBA00022989"/>
    </source>
</evidence>
<dbReference type="EMBL" id="JACEEZ010018726">
    <property type="protein sequence ID" value="KAG0716601.1"/>
    <property type="molecule type" value="Genomic_DNA"/>
</dbReference>
<keyword evidence="7" id="KW-0808">Transferase</keyword>
<feature type="transmembrane region" description="Helical" evidence="5">
    <location>
        <begin position="685"/>
        <end position="706"/>
    </location>
</feature>
<feature type="domain" description="Reverse transcriptase" evidence="6">
    <location>
        <begin position="332"/>
        <end position="605"/>
    </location>
</feature>
<reference evidence="7" key="1">
    <citation type="submission" date="2020-07" db="EMBL/GenBank/DDBJ databases">
        <title>The High-quality genome of the commercially important snow crab, Chionoecetes opilio.</title>
        <authorList>
            <person name="Jeong J.-H."/>
            <person name="Ryu S."/>
        </authorList>
    </citation>
    <scope>NUCLEOTIDE SEQUENCE</scope>
    <source>
        <strain evidence="7">MADBK_172401_WGS</strain>
        <tissue evidence="7">Digestive gland</tissue>
    </source>
</reference>
<comment type="caution">
    <text evidence="7">The sequence shown here is derived from an EMBL/GenBank/DDBJ whole genome shotgun (WGS) entry which is preliminary data.</text>
</comment>
<evidence type="ECO:0000313" key="7">
    <source>
        <dbReference type="EMBL" id="KAG0716601.1"/>
    </source>
</evidence>
<feature type="transmembrane region" description="Helical" evidence="5">
    <location>
        <begin position="130"/>
        <end position="149"/>
    </location>
</feature>